<gene>
    <name evidence="2" type="primary">Tdpoz3_26</name>
    <name evidence="2" type="ORF">AVEN_143458_1</name>
</gene>
<evidence type="ECO:0000313" key="3">
    <source>
        <dbReference type="Proteomes" id="UP000499080"/>
    </source>
</evidence>
<dbReference type="EMBL" id="BGPR01019211">
    <property type="protein sequence ID" value="GBN81285.1"/>
    <property type="molecule type" value="Genomic_DNA"/>
</dbReference>
<feature type="domain" description="BTB" evidence="1">
    <location>
        <begin position="180"/>
        <end position="247"/>
    </location>
</feature>
<organism evidence="2 3">
    <name type="scientific">Araneus ventricosus</name>
    <name type="common">Orbweaver spider</name>
    <name type="synonym">Epeira ventricosa</name>
    <dbReference type="NCBI Taxonomy" id="182803"/>
    <lineage>
        <taxon>Eukaryota</taxon>
        <taxon>Metazoa</taxon>
        <taxon>Ecdysozoa</taxon>
        <taxon>Arthropoda</taxon>
        <taxon>Chelicerata</taxon>
        <taxon>Arachnida</taxon>
        <taxon>Araneae</taxon>
        <taxon>Araneomorphae</taxon>
        <taxon>Entelegynae</taxon>
        <taxon>Araneoidea</taxon>
        <taxon>Araneidae</taxon>
        <taxon>Araneus</taxon>
    </lineage>
</organism>
<dbReference type="Proteomes" id="UP000499080">
    <property type="component" value="Unassembled WGS sequence"/>
</dbReference>
<evidence type="ECO:0000259" key="1">
    <source>
        <dbReference type="PROSITE" id="PS50097"/>
    </source>
</evidence>
<dbReference type="PROSITE" id="PS50097">
    <property type="entry name" value="BTB"/>
    <property type="match status" value="1"/>
</dbReference>
<dbReference type="OrthoDB" id="5834576at2759"/>
<name>A0A4Y2S1Z6_ARAVE</name>
<reference evidence="2 3" key="1">
    <citation type="journal article" date="2019" name="Sci. Rep.">
        <title>Orb-weaving spider Araneus ventricosus genome elucidates the spidroin gene catalogue.</title>
        <authorList>
            <person name="Kono N."/>
            <person name="Nakamura H."/>
            <person name="Ohtoshi R."/>
            <person name="Moran D.A.P."/>
            <person name="Shinohara A."/>
            <person name="Yoshida Y."/>
            <person name="Fujiwara M."/>
            <person name="Mori M."/>
            <person name="Tomita M."/>
            <person name="Arakawa K."/>
        </authorList>
    </citation>
    <scope>NUCLEOTIDE SEQUENCE [LARGE SCALE GENOMIC DNA]</scope>
</reference>
<dbReference type="Gene3D" id="3.30.710.10">
    <property type="entry name" value="Potassium Channel Kv1.1, Chain A"/>
    <property type="match status" value="1"/>
</dbReference>
<dbReference type="InterPro" id="IPR011333">
    <property type="entry name" value="SKP1/BTB/POZ_sf"/>
</dbReference>
<dbReference type="InterPro" id="IPR000210">
    <property type="entry name" value="BTB/POZ_dom"/>
</dbReference>
<dbReference type="SMART" id="SM00225">
    <property type="entry name" value="BTB"/>
    <property type="match status" value="1"/>
</dbReference>
<keyword evidence="3" id="KW-1185">Reference proteome</keyword>
<dbReference type="AlphaFoldDB" id="A0A4Y2S1Z6"/>
<dbReference type="SUPFAM" id="SSF54695">
    <property type="entry name" value="POZ domain"/>
    <property type="match status" value="1"/>
</dbReference>
<dbReference type="PANTHER" id="PTHR24413">
    <property type="entry name" value="SPECKLE-TYPE POZ PROTEIN"/>
    <property type="match status" value="1"/>
</dbReference>
<proteinExistence type="predicted"/>
<comment type="caution">
    <text evidence="2">The sequence shown here is derived from an EMBL/GenBank/DDBJ whole genome shotgun (WGS) entry which is preliminary data.</text>
</comment>
<accession>A0A4Y2S1Z6</accession>
<dbReference type="Pfam" id="PF00651">
    <property type="entry name" value="BTB"/>
    <property type="match status" value="1"/>
</dbReference>
<evidence type="ECO:0000313" key="2">
    <source>
        <dbReference type="EMBL" id="GBN81285.1"/>
    </source>
</evidence>
<sequence length="339" mass="38295">MDKYCQHQKTCKSGKSEYYFFTWSIPEVSLINDLNVSTEKFKMLNGNTYYASLCGSKDKITFSIASNAIKLKCFVSMIIGSKTLLLSNSLNLPTSTSVYSPRLPTYRYYNLVKLSSEDESFQKLKKHPNNTIAFICKIIYPGSVSTGSVQTSGNTSTDSLYNLRSLGAAFRNSSESSLKEKVLLRVDEETETVSKAVLCARSPVFAKMFENDMREVKENVVTVTDIKMPVLKVLISFLYTGKLSNCDFDSLCDIYYAADKYDVAGLRQICVDLLIPQISMENIHRVMKLAFSHNDELLKSTVMALIATNIETWFSTNEWINLLNDEPKIAAEVLIFFDF</sequence>
<dbReference type="Gene3D" id="1.25.40.420">
    <property type="match status" value="1"/>
</dbReference>
<protein>
    <submittedName>
        <fullName evidence="2">TD and POZ domain-containing protein 3</fullName>
    </submittedName>
</protein>